<evidence type="ECO:0000259" key="3">
    <source>
        <dbReference type="Pfam" id="PF13568"/>
    </source>
</evidence>
<evidence type="ECO:0000313" key="4">
    <source>
        <dbReference type="EMBL" id="SUJ10910.1"/>
    </source>
</evidence>
<feature type="domain" description="Outer membrane protein beta-barrel" evidence="3">
    <location>
        <begin position="86"/>
        <end position="243"/>
    </location>
</feature>
<evidence type="ECO:0000256" key="2">
    <source>
        <dbReference type="SAM" id="SignalP"/>
    </source>
</evidence>
<accession>A0A380C290</accession>
<dbReference type="Pfam" id="PF13568">
    <property type="entry name" value="OMP_b-brl_2"/>
    <property type="match status" value="1"/>
</dbReference>
<evidence type="ECO:0000256" key="1">
    <source>
        <dbReference type="SAM" id="MobiDB-lite"/>
    </source>
</evidence>
<dbReference type="RefSeq" id="WP_258862163.1">
    <property type="nucleotide sequence ID" value="NZ_UGYW01000002.1"/>
</dbReference>
<sequence length="267" mass="30888">MKPIHILTISCLLLFSGMQAQAQEADSTKTEEARPSAKTHKHSYTLGKGDKESHIVYPRTFYGITFARVDWGFSRMIDNGSFTLSDDNQFLNYKKGKTTNFGFDVAQFGVRMNDNFRMYISTGFEWNYTRLKENVILKKNTTPLDYEILDRNEVNIEKNRLTSTYLRIPLTFELRSRKMANGDRLKLAFGPIGGVLLKGSQRLKSEENGKQKFRDDYNLQSFQYGAFVRAGFRDVGFFTKYYFNDVFENSPNQKGLNNFTFGLTLFL</sequence>
<keyword evidence="2" id="KW-0732">Signal</keyword>
<name>A0A380C290_SPHSI</name>
<feature type="signal peptide" evidence="2">
    <location>
        <begin position="1"/>
        <end position="22"/>
    </location>
</feature>
<reference evidence="4 5" key="1">
    <citation type="submission" date="2018-06" db="EMBL/GenBank/DDBJ databases">
        <authorList>
            <consortium name="Pathogen Informatics"/>
            <person name="Doyle S."/>
        </authorList>
    </citation>
    <scope>NUCLEOTIDE SEQUENCE [LARGE SCALE GENOMIC DNA]</scope>
    <source>
        <strain evidence="4 5">NCTC11388</strain>
    </source>
</reference>
<feature type="chain" id="PRO_5016821181" description="Outer membrane protein beta-barrel domain-containing protein" evidence="2">
    <location>
        <begin position="23"/>
        <end position="267"/>
    </location>
</feature>
<feature type="compositionally biased region" description="Basic and acidic residues" evidence="1">
    <location>
        <begin position="26"/>
        <end position="35"/>
    </location>
</feature>
<protein>
    <recommendedName>
        <fullName evidence="3">Outer membrane protein beta-barrel domain-containing protein</fullName>
    </recommendedName>
</protein>
<dbReference type="InterPro" id="IPR025665">
    <property type="entry name" value="Beta-barrel_OMP_2"/>
</dbReference>
<feature type="region of interest" description="Disordered" evidence="1">
    <location>
        <begin position="25"/>
        <end position="44"/>
    </location>
</feature>
<proteinExistence type="predicted"/>
<gene>
    <name evidence="4" type="ORF">NCTC11388_02089</name>
</gene>
<dbReference type="Proteomes" id="UP000254893">
    <property type="component" value="Unassembled WGS sequence"/>
</dbReference>
<evidence type="ECO:0000313" key="5">
    <source>
        <dbReference type="Proteomes" id="UP000254893"/>
    </source>
</evidence>
<organism evidence="4 5">
    <name type="scientific">Sphingobacterium spiritivorum</name>
    <name type="common">Flavobacterium spiritivorum</name>
    <dbReference type="NCBI Taxonomy" id="258"/>
    <lineage>
        <taxon>Bacteria</taxon>
        <taxon>Pseudomonadati</taxon>
        <taxon>Bacteroidota</taxon>
        <taxon>Sphingobacteriia</taxon>
        <taxon>Sphingobacteriales</taxon>
        <taxon>Sphingobacteriaceae</taxon>
        <taxon>Sphingobacterium</taxon>
    </lineage>
</organism>
<dbReference type="EMBL" id="UGYW01000002">
    <property type="protein sequence ID" value="SUJ10910.1"/>
    <property type="molecule type" value="Genomic_DNA"/>
</dbReference>
<dbReference type="AlphaFoldDB" id="A0A380C290"/>